<dbReference type="InterPro" id="IPR041682">
    <property type="entry name" value="AAA_14"/>
</dbReference>
<dbReference type="AlphaFoldDB" id="A0A1M4W2Y5"/>
<dbReference type="PANTHER" id="PTHR43566">
    <property type="entry name" value="CONSERVED PROTEIN"/>
    <property type="match status" value="1"/>
</dbReference>
<name>A0A1M4W2Y5_9FLAO</name>
<protein>
    <recommendedName>
        <fullName evidence="5">AAA+ ATPase domain-containing protein</fullName>
    </recommendedName>
</protein>
<accession>A0A1M4W2Y5</accession>
<dbReference type="Pfam" id="PF13173">
    <property type="entry name" value="AAA_14"/>
    <property type="match status" value="1"/>
</dbReference>
<dbReference type="PANTHER" id="PTHR43566:SF1">
    <property type="entry name" value="AAA+ ATPASE DOMAIN-CONTAINING PROTEIN"/>
    <property type="match status" value="1"/>
</dbReference>
<dbReference type="RefSeq" id="WP_073360417.1">
    <property type="nucleotide sequence ID" value="NZ_FQVQ01000001.1"/>
</dbReference>
<feature type="domain" description="DUF4143" evidence="2">
    <location>
        <begin position="182"/>
        <end position="337"/>
    </location>
</feature>
<dbReference type="InterPro" id="IPR027417">
    <property type="entry name" value="P-loop_NTPase"/>
</dbReference>
<keyword evidence="4" id="KW-1185">Reference proteome</keyword>
<evidence type="ECO:0000313" key="4">
    <source>
        <dbReference type="Proteomes" id="UP000184147"/>
    </source>
</evidence>
<dbReference type="Gene3D" id="3.40.50.300">
    <property type="entry name" value="P-loop containing nucleotide triphosphate hydrolases"/>
    <property type="match status" value="1"/>
</dbReference>
<organism evidence="3 4">
    <name type="scientific">Flavobacterium fontis</name>
    <dbReference type="NCBI Taxonomy" id="1124188"/>
    <lineage>
        <taxon>Bacteria</taxon>
        <taxon>Pseudomonadati</taxon>
        <taxon>Bacteroidota</taxon>
        <taxon>Flavobacteriia</taxon>
        <taxon>Flavobacteriales</taxon>
        <taxon>Flavobacteriaceae</taxon>
        <taxon>Flavobacterium</taxon>
    </lineage>
</organism>
<dbReference type="Proteomes" id="UP000184147">
    <property type="component" value="Unassembled WGS sequence"/>
</dbReference>
<dbReference type="InterPro" id="IPR025420">
    <property type="entry name" value="DUF4143"/>
</dbReference>
<reference evidence="3 4" key="1">
    <citation type="submission" date="2016-11" db="EMBL/GenBank/DDBJ databases">
        <authorList>
            <person name="Jaros S."/>
            <person name="Januszkiewicz K."/>
            <person name="Wedrychowicz H."/>
        </authorList>
    </citation>
    <scope>NUCLEOTIDE SEQUENCE [LARGE SCALE GENOMIC DNA]</scope>
    <source>
        <strain evidence="3 4">DSM 25660</strain>
    </source>
</reference>
<proteinExistence type="predicted"/>
<gene>
    <name evidence="3" type="ORF">SAMN05444377_101141</name>
</gene>
<dbReference type="EMBL" id="FQVQ01000001">
    <property type="protein sequence ID" value="SHE75332.1"/>
    <property type="molecule type" value="Genomic_DNA"/>
</dbReference>
<evidence type="ECO:0008006" key="5">
    <source>
        <dbReference type="Google" id="ProtNLM"/>
    </source>
</evidence>
<evidence type="ECO:0000259" key="1">
    <source>
        <dbReference type="Pfam" id="PF13173"/>
    </source>
</evidence>
<evidence type="ECO:0000259" key="2">
    <source>
        <dbReference type="Pfam" id="PF13635"/>
    </source>
</evidence>
<dbReference type="Pfam" id="PF13635">
    <property type="entry name" value="DUF4143"/>
    <property type="match status" value="1"/>
</dbReference>
<feature type="domain" description="AAA" evidence="1">
    <location>
        <begin position="17"/>
        <end position="137"/>
    </location>
</feature>
<sequence>MISRTLTQNIVADYNYKKVIVVVGPRQVGKTTLIEKIVTGKKTLFLNGDDPQTRLQFAQANFQFLLQWVNDYDTIVIDEAQRIENVGLAIKMLVDAKLNKQFILTGSSSLDLGNQINEPLTGRKWEHQLFPLSWNEVRNHYTFANAYARLEEFLIYGMYPEVVTEQNKQKILLQLSSSYLYQDILELVNIKKPDLLLKLLNALALQLGSEVSYNELAKILGVDRMTVVNYIDLLEKVYVIFRLHPFSTNQRNEITAKPKIYFYDNGIRNAIIGQFNPLQSRQDVGALFENFFISEKMKQLKYNGFYGKTHYWRNAQQAEIDFIEIIENEISAYEIKFNPLKKVKFTKSFTEKYHPKNTHVVHRDNFWEYLL</sequence>
<evidence type="ECO:0000313" key="3">
    <source>
        <dbReference type="EMBL" id="SHE75332.1"/>
    </source>
</evidence>
<dbReference type="SUPFAM" id="SSF52540">
    <property type="entry name" value="P-loop containing nucleoside triphosphate hydrolases"/>
    <property type="match status" value="1"/>
</dbReference>
<dbReference type="OrthoDB" id="9778168at2"/>
<dbReference type="STRING" id="1124188.SAMN05444377_101141"/>